<gene>
    <name evidence="1" type="ORF">F7731_25100</name>
</gene>
<dbReference type="EMBL" id="WBOS01000027">
    <property type="protein sequence ID" value="KAB2328598.1"/>
    <property type="molecule type" value="Genomic_DNA"/>
</dbReference>
<reference evidence="1 2" key="1">
    <citation type="journal article" date="2016" name="Antonie Van Leeuwenhoek">
        <title>Bacillus depressus sp. nov., isolated from soil of a sunflower field.</title>
        <authorList>
            <person name="Wei X."/>
            <person name="Xin D."/>
            <person name="Xin Y."/>
            <person name="Zhang H."/>
            <person name="Wang T."/>
            <person name="Zhang J."/>
        </authorList>
    </citation>
    <scope>NUCLEOTIDE SEQUENCE [LARGE SCALE GENOMIC DNA]</scope>
    <source>
        <strain evidence="1 2">BZ1</strain>
    </source>
</reference>
<dbReference type="Pfam" id="PF02283">
    <property type="entry name" value="CobU"/>
    <property type="match status" value="1"/>
</dbReference>
<dbReference type="InterPro" id="IPR003203">
    <property type="entry name" value="CobU/CobP"/>
</dbReference>
<comment type="caution">
    <text evidence="1">The sequence shown here is derived from an EMBL/GenBank/DDBJ whole genome shotgun (WGS) entry which is preliminary data.</text>
</comment>
<accession>A0A6L3V3W3</accession>
<proteinExistence type="predicted"/>
<keyword evidence="2" id="KW-1185">Reference proteome</keyword>
<protein>
    <submittedName>
        <fullName evidence="1">Uncharacterized protein</fullName>
    </submittedName>
</protein>
<dbReference type="Proteomes" id="UP000481030">
    <property type="component" value="Unassembled WGS sequence"/>
</dbReference>
<dbReference type="OrthoDB" id="1766664at2"/>
<dbReference type="GO" id="GO:0009236">
    <property type="term" value="P:cobalamin biosynthetic process"/>
    <property type="evidence" value="ECO:0007669"/>
    <property type="project" value="UniProtKB-UniPathway"/>
</dbReference>
<dbReference type="InterPro" id="IPR027417">
    <property type="entry name" value="P-loop_NTPase"/>
</dbReference>
<dbReference type="GO" id="GO:0000166">
    <property type="term" value="F:nucleotide binding"/>
    <property type="evidence" value="ECO:0007669"/>
    <property type="project" value="InterPro"/>
</dbReference>
<dbReference type="RefSeq" id="WP_151537500.1">
    <property type="nucleotide sequence ID" value="NZ_WBOS01000027.1"/>
</dbReference>
<dbReference type="AlphaFoldDB" id="A0A6L3V3W3"/>
<name>A0A6L3V3W3_9BACI</name>
<sequence>MHFVTGGAFNGKSNWVTEYYQLKAVPHLWISGYKDEGIPEDFPHHQIVILEGIEVWLKQLAAQYEIGQARAKWQQYLTEWRKWENEDPRRKLILIGTDMNKGIVPMFAEVRKWRDLTGWAYQDTAKTAEQAELIWYGVSQRIK</sequence>
<evidence type="ECO:0000313" key="2">
    <source>
        <dbReference type="Proteomes" id="UP000481030"/>
    </source>
</evidence>
<dbReference type="Gene3D" id="3.40.50.300">
    <property type="entry name" value="P-loop containing nucleotide triphosphate hydrolases"/>
    <property type="match status" value="1"/>
</dbReference>
<dbReference type="SUPFAM" id="SSF52540">
    <property type="entry name" value="P-loop containing nucleoside triphosphate hydrolases"/>
    <property type="match status" value="1"/>
</dbReference>
<dbReference type="GO" id="GO:0043752">
    <property type="term" value="F:adenosylcobinamide kinase activity"/>
    <property type="evidence" value="ECO:0007669"/>
    <property type="project" value="InterPro"/>
</dbReference>
<evidence type="ECO:0000313" key="1">
    <source>
        <dbReference type="EMBL" id="KAB2328598.1"/>
    </source>
</evidence>
<organism evidence="1 2">
    <name type="scientific">Cytobacillus depressus</name>
    <dbReference type="NCBI Taxonomy" id="1602942"/>
    <lineage>
        <taxon>Bacteria</taxon>
        <taxon>Bacillati</taxon>
        <taxon>Bacillota</taxon>
        <taxon>Bacilli</taxon>
        <taxon>Bacillales</taxon>
        <taxon>Bacillaceae</taxon>
        <taxon>Cytobacillus</taxon>
    </lineage>
</organism>
<dbReference type="UniPathway" id="UPA00148">
    <property type="reaction ID" value="UER00236"/>
</dbReference>